<evidence type="ECO:0000259" key="1">
    <source>
        <dbReference type="PROSITE" id="PS51819"/>
    </source>
</evidence>
<keyword evidence="3" id="KW-1185">Reference proteome</keyword>
<dbReference type="SUPFAM" id="SSF54593">
    <property type="entry name" value="Glyoxalase/Bleomycin resistance protein/Dihydroxybiphenyl dioxygenase"/>
    <property type="match status" value="1"/>
</dbReference>
<organism evidence="2 3">
    <name type="scientific">Oceanobacillus luteolus</name>
    <dbReference type="NCBI Taxonomy" id="1274358"/>
    <lineage>
        <taxon>Bacteria</taxon>
        <taxon>Bacillati</taxon>
        <taxon>Bacillota</taxon>
        <taxon>Bacilli</taxon>
        <taxon>Bacillales</taxon>
        <taxon>Bacillaceae</taxon>
        <taxon>Oceanobacillus</taxon>
    </lineage>
</organism>
<protein>
    <submittedName>
        <fullName evidence="2">VOC family protein</fullName>
    </submittedName>
</protein>
<evidence type="ECO:0000313" key="3">
    <source>
        <dbReference type="Proteomes" id="UP001597221"/>
    </source>
</evidence>
<sequence>MEIERLTLQTKSIREMKEFYVDTFGFPLVMEDENRFRIQAGSSELEFTTENVKGDPYYHFAFNIFANKFEEAKSWVKERVPLNENEGEDEVYFSYSDAHAFYFYDPAGNVVEFISRHSISERGEGPFSVEDVLNISEIGLTVEDVVTVGNRLIEIGIHERDDKPISITSLNFMGEKSKGIFIILNKPGRQWFFSDKISAVYPLEITTSNQYRISVDSNKVDVYRK</sequence>
<dbReference type="Pfam" id="PF00903">
    <property type="entry name" value="Glyoxalase"/>
    <property type="match status" value="1"/>
</dbReference>
<dbReference type="RefSeq" id="WP_379598970.1">
    <property type="nucleotide sequence ID" value="NZ_JBHUDE010000159.1"/>
</dbReference>
<dbReference type="InterPro" id="IPR004360">
    <property type="entry name" value="Glyas_Fos-R_dOase_dom"/>
</dbReference>
<dbReference type="EMBL" id="JBHUDE010000159">
    <property type="protein sequence ID" value="MFD1609545.1"/>
    <property type="molecule type" value="Genomic_DNA"/>
</dbReference>
<dbReference type="Proteomes" id="UP001597221">
    <property type="component" value="Unassembled WGS sequence"/>
</dbReference>
<dbReference type="InterPro" id="IPR029068">
    <property type="entry name" value="Glyas_Bleomycin-R_OHBP_Dase"/>
</dbReference>
<dbReference type="PROSITE" id="PS51819">
    <property type="entry name" value="VOC"/>
    <property type="match status" value="1"/>
</dbReference>
<gene>
    <name evidence="2" type="ORF">ACFSBH_18155</name>
</gene>
<dbReference type="Pfam" id="PF18711">
    <property type="entry name" value="TxDE"/>
    <property type="match status" value="1"/>
</dbReference>
<dbReference type="InterPro" id="IPR037523">
    <property type="entry name" value="VOC_core"/>
</dbReference>
<accession>A0ABW4HXL3</accession>
<evidence type="ECO:0000313" key="2">
    <source>
        <dbReference type="EMBL" id="MFD1609545.1"/>
    </source>
</evidence>
<name>A0ABW4HXL3_9BACI</name>
<feature type="domain" description="VOC" evidence="1">
    <location>
        <begin position="2"/>
        <end position="116"/>
    </location>
</feature>
<reference evidence="3" key="1">
    <citation type="journal article" date="2019" name="Int. J. Syst. Evol. Microbiol.">
        <title>The Global Catalogue of Microorganisms (GCM) 10K type strain sequencing project: providing services to taxonomists for standard genome sequencing and annotation.</title>
        <authorList>
            <consortium name="The Broad Institute Genomics Platform"/>
            <consortium name="The Broad Institute Genome Sequencing Center for Infectious Disease"/>
            <person name="Wu L."/>
            <person name="Ma J."/>
        </authorList>
    </citation>
    <scope>NUCLEOTIDE SEQUENCE [LARGE SCALE GENOMIC DNA]</scope>
    <source>
        <strain evidence="3">CGMCC 1.12376</strain>
    </source>
</reference>
<dbReference type="InterPro" id="IPR040553">
    <property type="entry name" value="TxDE"/>
</dbReference>
<comment type="caution">
    <text evidence="2">The sequence shown here is derived from an EMBL/GenBank/DDBJ whole genome shotgun (WGS) entry which is preliminary data.</text>
</comment>
<proteinExistence type="predicted"/>
<dbReference type="Gene3D" id="3.10.180.10">
    <property type="entry name" value="2,3-Dihydroxybiphenyl 1,2-Dioxygenase, domain 1"/>
    <property type="match status" value="1"/>
</dbReference>